<dbReference type="Proteomes" id="UP000318483">
    <property type="component" value="Chromosome"/>
</dbReference>
<name>A0A5B8ITD7_9RHOB</name>
<accession>A0A5B8ITD7</accession>
<dbReference type="RefSeq" id="WP_146362597.1">
    <property type="nucleotide sequence ID" value="NZ_CP042261.1"/>
</dbReference>
<dbReference type="Pfam" id="PF12616">
    <property type="entry name" value="DUF3775"/>
    <property type="match status" value="1"/>
</dbReference>
<organism evidence="1 2">
    <name type="scientific">Qingshengfaniella alkalisoli</name>
    <dbReference type="NCBI Taxonomy" id="2599296"/>
    <lineage>
        <taxon>Bacteria</taxon>
        <taxon>Pseudomonadati</taxon>
        <taxon>Pseudomonadota</taxon>
        <taxon>Alphaproteobacteria</taxon>
        <taxon>Rhodobacterales</taxon>
        <taxon>Paracoccaceae</taxon>
        <taxon>Qingshengfaniella</taxon>
    </lineage>
</organism>
<dbReference type="KEGG" id="lit:FPZ52_00165"/>
<keyword evidence="2" id="KW-1185">Reference proteome</keyword>
<gene>
    <name evidence="1" type="ORF">FPZ52_00165</name>
</gene>
<dbReference type="OrthoDB" id="5641374at2"/>
<dbReference type="AlphaFoldDB" id="A0A5B8ITD7"/>
<protein>
    <submittedName>
        <fullName evidence="1">DUF3775 domain-containing protein</fullName>
    </submittedName>
</protein>
<dbReference type="InterPro" id="IPR022254">
    <property type="entry name" value="DUF3775"/>
</dbReference>
<evidence type="ECO:0000313" key="2">
    <source>
        <dbReference type="Proteomes" id="UP000318483"/>
    </source>
</evidence>
<proteinExistence type="predicted"/>
<evidence type="ECO:0000313" key="1">
    <source>
        <dbReference type="EMBL" id="QDY68201.1"/>
    </source>
</evidence>
<dbReference type="EMBL" id="CP042261">
    <property type="protein sequence ID" value="QDY68201.1"/>
    <property type="molecule type" value="Genomic_DNA"/>
</dbReference>
<sequence>MEPEIHADTVAQVILLAREMRDPGTSNKTIVAALKDFIAGLTEDEKLDLVAIMWIGRESFSADEYEEAVDTARQEMIQPTEEYLAKTPLLSDFLENGLDAMGISVAAVENGLY</sequence>
<reference evidence="1 2" key="1">
    <citation type="submission" date="2019-07" db="EMBL/GenBank/DDBJ databases">
        <title>Litoreibacter alkalisoli sp. nov., isolated from saline-alkaline soil.</title>
        <authorList>
            <person name="Wang S."/>
            <person name="Xu L."/>
            <person name="Xing Y.-T."/>
            <person name="Sun J.-Q."/>
        </authorList>
    </citation>
    <scope>NUCLEOTIDE SEQUENCE [LARGE SCALE GENOMIC DNA]</scope>
    <source>
        <strain evidence="1 2">LN3S51</strain>
    </source>
</reference>